<reference evidence="9" key="1">
    <citation type="submission" date="2020-06" db="EMBL/GenBank/DDBJ databases">
        <title>Draft genome of Bugula neritina, a colonial animal packing powerful symbionts and potential medicines.</title>
        <authorList>
            <person name="Rayko M."/>
        </authorList>
    </citation>
    <scope>NUCLEOTIDE SEQUENCE [LARGE SCALE GENOMIC DNA]</scope>
    <source>
        <strain evidence="9">Kwan_BN1</strain>
    </source>
</reference>
<dbReference type="SUPFAM" id="SSF90123">
    <property type="entry name" value="ABC transporter transmembrane region"/>
    <property type="match status" value="1"/>
</dbReference>
<accession>A0A7J7K661</accession>
<evidence type="ECO:0000259" key="8">
    <source>
        <dbReference type="PROSITE" id="PS50929"/>
    </source>
</evidence>
<evidence type="ECO:0000256" key="2">
    <source>
        <dbReference type="ARBA" id="ARBA00022692"/>
    </source>
</evidence>
<feature type="transmembrane region" description="Helical" evidence="7">
    <location>
        <begin position="62"/>
        <end position="83"/>
    </location>
</feature>
<dbReference type="PANTHER" id="PTHR24223">
    <property type="entry name" value="ATP-BINDING CASSETTE SUB-FAMILY C"/>
    <property type="match status" value="1"/>
</dbReference>
<evidence type="ECO:0000256" key="4">
    <source>
        <dbReference type="ARBA" id="ARBA00022840"/>
    </source>
</evidence>
<proteinExistence type="predicted"/>
<evidence type="ECO:0000256" key="3">
    <source>
        <dbReference type="ARBA" id="ARBA00022741"/>
    </source>
</evidence>
<dbReference type="InterPro" id="IPR050173">
    <property type="entry name" value="ABC_transporter_C-like"/>
</dbReference>
<comment type="caution">
    <text evidence="9">The sequence shown here is derived from an EMBL/GenBank/DDBJ whole genome shotgun (WGS) entry which is preliminary data.</text>
</comment>
<keyword evidence="2 7" id="KW-0812">Transmembrane</keyword>
<evidence type="ECO:0000256" key="1">
    <source>
        <dbReference type="ARBA" id="ARBA00022448"/>
    </source>
</evidence>
<sequence length="181" mass="20438">MHLINFRIENVTKSPVLSHITASINGLSTIKAYKKEEAFFDKLNSLQDRNSMALMLACNSQSWTFVSTEIFSVWVLVSLFLLIKLAPGPFLTFSLAALALISVFTVSDTLSFAMRNAIDFSTRFTSAERIQSYIDNLKPEAPAIVEHHRPEKDWPTRGAIRFINVDARYREGLPLVLKNIS</sequence>
<protein>
    <submittedName>
        <fullName evidence="9">ABCC5</fullName>
    </submittedName>
</protein>
<dbReference type="GO" id="GO:0005524">
    <property type="term" value="F:ATP binding"/>
    <property type="evidence" value="ECO:0007669"/>
    <property type="project" value="UniProtKB-KW"/>
</dbReference>
<keyword evidence="3" id="KW-0547">Nucleotide-binding</keyword>
<keyword evidence="1" id="KW-0813">Transport</keyword>
<evidence type="ECO:0000256" key="7">
    <source>
        <dbReference type="SAM" id="Phobius"/>
    </source>
</evidence>
<dbReference type="AlphaFoldDB" id="A0A7J7K661"/>
<dbReference type="PANTHER" id="PTHR24223:SF447">
    <property type="entry name" value="MULTIDRUG RESISTANCE-ASSOCIATED PROTEIN 5"/>
    <property type="match status" value="1"/>
</dbReference>
<keyword evidence="4" id="KW-0067">ATP-binding</keyword>
<evidence type="ECO:0000256" key="5">
    <source>
        <dbReference type="ARBA" id="ARBA00022989"/>
    </source>
</evidence>
<dbReference type="Proteomes" id="UP000593567">
    <property type="component" value="Unassembled WGS sequence"/>
</dbReference>
<dbReference type="OrthoDB" id="6500128at2759"/>
<gene>
    <name evidence="9" type="ORF">EB796_007982</name>
</gene>
<dbReference type="GO" id="GO:0140359">
    <property type="term" value="F:ABC-type transporter activity"/>
    <property type="evidence" value="ECO:0007669"/>
    <property type="project" value="InterPro"/>
</dbReference>
<dbReference type="EMBL" id="VXIV02001255">
    <property type="protein sequence ID" value="KAF6033703.1"/>
    <property type="molecule type" value="Genomic_DNA"/>
</dbReference>
<dbReference type="Pfam" id="PF00664">
    <property type="entry name" value="ABC_membrane"/>
    <property type="match status" value="1"/>
</dbReference>
<dbReference type="InterPro" id="IPR011527">
    <property type="entry name" value="ABC1_TM_dom"/>
</dbReference>
<evidence type="ECO:0000313" key="10">
    <source>
        <dbReference type="Proteomes" id="UP000593567"/>
    </source>
</evidence>
<evidence type="ECO:0000256" key="6">
    <source>
        <dbReference type="ARBA" id="ARBA00023136"/>
    </source>
</evidence>
<name>A0A7J7K661_BUGNE</name>
<feature type="transmembrane region" description="Helical" evidence="7">
    <location>
        <begin position="89"/>
        <end position="113"/>
    </location>
</feature>
<organism evidence="9 10">
    <name type="scientific">Bugula neritina</name>
    <name type="common">Brown bryozoan</name>
    <name type="synonym">Sertularia neritina</name>
    <dbReference type="NCBI Taxonomy" id="10212"/>
    <lineage>
        <taxon>Eukaryota</taxon>
        <taxon>Metazoa</taxon>
        <taxon>Spiralia</taxon>
        <taxon>Lophotrochozoa</taxon>
        <taxon>Bryozoa</taxon>
        <taxon>Gymnolaemata</taxon>
        <taxon>Cheilostomatida</taxon>
        <taxon>Flustrina</taxon>
        <taxon>Buguloidea</taxon>
        <taxon>Bugulidae</taxon>
        <taxon>Bugula</taxon>
    </lineage>
</organism>
<keyword evidence="5 7" id="KW-1133">Transmembrane helix</keyword>
<evidence type="ECO:0000313" key="9">
    <source>
        <dbReference type="EMBL" id="KAF6033703.1"/>
    </source>
</evidence>
<dbReference type="Gene3D" id="1.20.1560.10">
    <property type="entry name" value="ABC transporter type 1, transmembrane domain"/>
    <property type="match status" value="1"/>
</dbReference>
<dbReference type="PROSITE" id="PS50929">
    <property type="entry name" value="ABC_TM1F"/>
    <property type="match status" value="1"/>
</dbReference>
<dbReference type="GO" id="GO:0016020">
    <property type="term" value="C:membrane"/>
    <property type="evidence" value="ECO:0007669"/>
    <property type="project" value="InterPro"/>
</dbReference>
<keyword evidence="6 7" id="KW-0472">Membrane</keyword>
<dbReference type="InterPro" id="IPR036640">
    <property type="entry name" value="ABC1_TM_sf"/>
</dbReference>
<keyword evidence="10" id="KW-1185">Reference proteome</keyword>
<feature type="domain" description="ABC transmembrane type-1" evidence="8">
    <location>
        <begin position="6"/>
        <end position="122"/>
    </location>
</feature>